<dbReference type="Proteomes" id="UP000035100">
    <property type="component" value="Unassembled WGS sequence"/>
</dbReference>
<dbReference type="InterPro" id="IPR051537">
    <property type="entry name" value="DNA_Adenine_Mtase"/>
</dbReference>
<keyword evidence="6" id="KW-0680">Restriction system</keyword>
<dbReference type="InterPro" id="IPR003356">
    <property type="entry name" value="DNA_methylase_A-5"/>
</dbReference>
<evidence type="ECO:0000256" key="5">
    <source>
        <dbReference type="ARBA" id="ARBA00022691"/>
    </source>
</evidence>
<evidence type="ECO:0000256" key="3">
    <source>
        <dbReference type="ARBA" id="ARBA00022603"/>
    </source>
</evidence>
<dbReference type="GO" id="GO:0009007">
    <property type="term" value="F:site-specific DNA-methyltransferase (adenine-specific) activity"/>
    <property type="evidence" value="ECO:0007669"/>
    <property type="project" value="UniProtKB-EC"/>
</dbReference>
<dbReference type="InterPro" id="IPR002052">
    <property type="entry name" value="DNA_methylase_N6_adenine_CS"/>
</dbReference>
<comment type="catalytic activity">
    <reaction evidence="7">
        <text>a 2'-deoxyadenosine in DNA + S-adenosyl-L-methionine = an N(6)-methyl-2'-deoxyadenosine in DNA + S-adenosyl-L-homocysteine + H(+)</text>
        <dbReference type="Rhea" id="RHEA:15197"/>
        <dbReference type="Rhea" id="RHEA-COMP:12418"/>
        <dbReference type="Rhea" id="RHEA-COMP:12419"/>
        <dbReference type="ChEBI" id="CHEBI:15378"/>
        <dbReference type="ChEBI" id="CHEBI:57856"/>
        <dbReference type="ChEBI" id="CHEBI:59789"/>
        <dbReference type="ChEBI" id="CHEBI:90615"/>
        <dbReference type="ChEBI" id="CHEBI:90616"/>
        <dbReference type="EC" id="2.1.1.72"/>
    </reaction>
</comment>
<dbReference type="PROSITE" id="PS00092">
    <property type="entry name" value="N6_MTASE"/>
    <property type="match status" value="1"/>
</dbReference>
<dbReference type="AlphaFoldDB" id="A0A0D0Q978"/>
<evidence type="ECO:0000256" key="6">
    <source>
        <dbReference type="ARBA" id="ARBA00022747"/>
    </source>
</evidence>
<evidence type="ECO:0000256" key="1">
    <source>
        <dbReference type="ARBA" id="ARBA00006594"/>
    </source>
</evidence>
<name>A0A0D0Q978_9RHOB</name>
<comment type="caution">
    <text evidence="9">The sequence shown here is derived from an EMBL/GenBank/DDBJ whole genome shotgun (WGS) entry which is preliminary data.</text>
</comment>
<dbReference type="OrthoDB" id="9806213at2"/>
<evidence type="ECO:0000256" key="7">
    <source>
        <dbReference type="ARBA" id="ARBA00047942"/>
    </source>
</evidence>
<keyword evidence="5" id="KW-0949">S-adenosyl-L-methionine</keyword>
<dbReference type="GO" id="GO:0003677">
    <property type="term" value="F:DNA binding"/>
    <property type="evidence" value="ECO:0007669"/>
    <property type="project" value="InterPro"/>
</dbReference>
<dbReference type="PANTHER" id="PTHR42933">
    <property type="entry name" value="SLR6095 PROTEIN"/>
    <property type="match status" value="1"/>
</dbReference>
<keyword evidence="4 9" id="KW-0808">Transferase</keyword>
<organism evidence="9 10">
    <name type="scientific">Wenxinia marina DSM 24838</name>
    <dbReference type="NCBI Taxonomy" id="1123501"/>
    <lineage>
        <taxon>Bacteria</taxon>
        <taxon>Pseudomonadati</taxon>
        <taxon>Pseudomonadota</taxon>
        <taxon>Alphaproteobacteria</taxon>
        <taxon>Rhodobacterales</taxon>
        <taxon>Roseobacteraceae</taxon>
        <taxon>Wenxinia</taxon>
    </lineage>
</organism>
<keyword evidence="10" id="KW-1185">Reference proteome</keyword>
<dbReference type="InterPro" id="IPR029063">
    <property type="entry name" value="SAM-dependent_MTases_sf"/>
</dbReference>
<dbReference type="PRINTS" id="PR00507">
    <property type="entry name" value="N12N6MTFRASE"/>
</dbReference>
<dbReference type="EMBL" id="AONG01000003">
    <property type="protein sequence ID" value="KIQ70979.1"/>
    <property type="molecule type" value="Genomic_DNA"/>
</dbReference>
<evidence type="ECO:0000313" key="9">
    <source>
        <dbReference type="EMBL" id="KIQ70979.1"/>
    </source>
</evidence>
<comment type="similarity">
    <text evidence="1">Belongs to the N(4)/N(6)-methyltransferase family.</text>
</comment>
<evidence type="ECO:0000256" key="4">
    <source>
        <dbReference type="ARBA" id="ARBA00022679"/>
    </source>
</evidence>
<dbReference type="Pfam" id="PF02384">
    <property type="entry name" value="N6_Mtase"/>
    <property type="match status" value="1"/>
</dbReference>
<dbReference type="GO" id="GO:0009307">
    <property type="term" value="P:DNA restriction-modification system"/>
    <property type="evidence" value="ECO:0007669"/>
    <property type="project" value="UniProtKB-KW"/>
</dbReference>
<dbReference type="STRING" id="1123501.Wenmar_00356"/>
<dbReference type="PANTHER" id="PTHR42933:SF3">
    <property type="entry name" value="TYPE I RESTRICTION ENZYME MJAVIII METHYLASE SUBUNIT"/>
    <property type="match status" value="1"/>
</dbReference>
<feature type="domain" description="DNA methylase adenine-specific" evidence="8">
    <location>
        <begin position="317"/>
        <end position="586"/>
    </location>
</feature>
<evidence type="ECO:0000256" key="2">
    <source>
        <dbReference type="ARBA" id="ARBA00011900"/>
    </source>
</evidence>
<dbReference type="Gene3D" id="3.40.50.150">
    <property type="entry name" value="Vaccinia Virus protein VP39"/>
    <property type="match status" value="1"/>
</dbReference>
<protein>
    <recommendedName>
        <fullName evidence="2">site-specific DNA-methyltransferase (adenine-specific)</fullName>
        <ecNumber evidence="2">2.1.1.72</ecNumber>
    </recommendedName>
</protein>
<accession>A0A0D0Q978</accession>
<dbReference type="SUPFAM" id="SSF53335">
    <property type="entry name" value="S-adenosyl-L-methionine-dependent methyltransferases"/>
    <property type="match status" value="1"/>
</dbReference>
<proteinExistence type="inferred from homology"/>
<evidence type="ECO:0000313" key="10">
    <source>
        <dbReference type="Proteomes" id="UP000035100"/>
    </source>
</evidence>
<gene>
    <name evidence="9" type="ORF">Wenmar_00356</name>
</gene>
<dbReference type="GO" id="GO:0032259">
    <property type="term" value="P:methylation"/>
    <property type="evidence" value="ECO:0007669"/>
    <property type="project" value="UniProtKB-KW"/>
</dbReference>
<keyword evidence="3 9" id="KW-0489">Methyltransferase</keyword>
<dbReference type="RefSeq" id="WP_081617155.1">
    <property type="nucleotide sequence ID" value="NZ_KB902302.1"/>
</dbReference>
<dbReference type="GO" id="GO:0008170">
    <property type="term" value="F:N-methyltransferase activity"/>
    <property type="evidence" value="ECO:0007669"/>
    <property type="project" value="InterPro"/>
</dbReference>
<reference evidence="9 10" key="1">
    <citation type="submission" date="2013-01" db="EMBL/GenBank/DDBJ databases">
        <authorList>
            <person name="Fiebig A."/>
            <person name="Goeker M."/>
            <person name="Klenk H.-P.P."/>
        </authorList>
    </citation>
    <scope>NUCLEOTIDE SEQUENCE [LARGE SCALE GENOMIC DNA]</scope>
    <source>
        <strain evidence="9 10">DSM 24838</strain>
    </source>
</reference>
<evidence type="ECO:0000259" key="8">
    <source>
        <dbReference type="Pfam" id="PF02384"/>
    </source>
</evidence>
<sequence>MAEELKQRRLEDGGAAYAHFEYLNIGATTLKALKIAGLIPNRDYEAFESRKPDALILDRRARIPRVVAVIEFKDDLSKDDGVVQASSVGAALNAKFCVSSDNSSSIWFLPSDLGELIPLKNEDGSQIRHVFRSPVATDAAQEDQKQLELVLNLDERLEGDTLLEVRSLNPSALARSVWQDIYSAGNTPSPQRALSTFVEIFMFKYLSDLGILTIDENETEISFEAVLKKTPQNCLRYYQANVRKVIQSKFPASAVDGTTLINGFALNHENRDHNHVFKKILKKFKEYEVSPEGGKFTHIDKEFKSRLFEDFLKGSVGQRSLGQFFTPRRVMKAIVDMADVEGLPSGARICDPACGVGGFPLEAASRRASRLKRPEFHLESHSLSGAAGDEGLSISSDVSYFGFDKGGGVDENLTIILAKANFVVYQSDLLGRHPNATSAIAAAFNRVFSLYRDTSLGSLSEIRSDTYDLILSNPPYLNSGAGSIREAAKRANLKYNAGGSGLEGLFLEKIVRELKPGGRAFVILPDGVFIRSADARLRRWLRERCFIDGIISLPVKTFYSVKKKTYILCLTKKVEPEEQKGPVFAYMVTHFGETLDSLRLPTVTDDMPELVRLYRAFISIRSRLSEDPDAIGILSSPRLKLLPISDFSAGGSWAVDRAWSKGEKAEIGLEFEPSSLTEEEFVDSLRAAHDELAKLIAEL</sequence>
<dbReference type="EC" id="2.1.1.72" evidence="2"/>